<evidence type="ECO:0000256" key="7">
    <source>
        <dbReference type="SAM" id="Phobius"/>
    </source>
</evidence>
<evidence type="ECO:0000313" key="10">
    <source>
        <dbReference type="Proteomes" id="UP000195437"/>
    </source>
</evidence>
<feature type="domain" description="RCK C-terminal" evidence="8">
    <location>
        <begin position="300"/>
        <end position="386"/>
    </location>
</feature>
<dbReference type="GO" id="GO:0005886">
    <property type="term" value="C:plasma membrane"/>
    <property type="evidence" value="ECO:0007669"/>
    <property type="project" value="TreeGrafter"/>
</dbReference>
<proteinExistence type="predicted"/>
<feature type="domain" description="RCK C-terminal" evidence="8">
    <location>
        <begin position="213"/>
        <end position="296"/>
    </location>
</feature>
<dbReference type="PROSITE" id="PS51202">
    <property type="entry name" value="RCK_C"/>
    <property type="match status" value="2"/>
</dbReference>
<feature type="transmembrane region" description="Helical" evidence="7">
    <location>
        <begin position="404"/>
        <end position="437"/>
    </location>
</feature>
<dbReference type="KEGG" id="tum:CBW65_10125"/>
<dbReference type="RefSeq" id="WP_087456692.1">
    <property type="nucleotide sequence ID" value="NZ_CP021434.1"/>
</dbReference>
<evidence type="ECO:0000256" key="4">
    <source>
        <dbReference type="ARBA" id="ARBA00022737"/>
    </source>
</evidence>
<dbReference type="Proteomes" id="UP000195437">
    <property type="component" value="Chromosome"/>
</dbReference>
<evidence type="ECO:0000256" key="1">
    <source>
        <dbReference type="ARBA" id="ARBA00004141"/>
    </source>
</evidence>
<feature type="transmembrane region" description="Helical" evidence="7">
    <location>
        <begin position="449"/>
        <end position="467"/>
    </location>
</feature>
<dbReference type="AlphaFoldDB" id="A0A1Y0IPM9"/>
<name>A0A1Y0IPM9_9BACL</name>
<evidence type="ECO:0000256" key="5">
    <source>
        <dbReference type="ARBA" id="ARBA00022989"/>
    </source>
</evidence>
<reference evidence="10" key="1">
    <citation type="submission" date="2017-05" db="EMBL/GenBank/DDBJ databases">
        <authorList>
            <person name="Sung H."/>
        </authorList>
    </citation>
    <scope>NUCLEOTIDE SEQUENCE [LARGE SCALE GENOMIC DNA]</scope>
    <source>
        <strain evidence="10">AR23208</strain>
    </source>
</reference>
<keyword evidence="10" id="KW-1185">Reference proteome</keyword>
<feature type="transmembrane region" description="Helical" evidence="7">
    <location>
        <begin position="532"/>
        <end position="551"/>
    </location>
</feature>
<dbReference type="Pfam" id="PF03600">
    <property type="entry name" value="CitMHS"/>
    <property type="match status" value="1"/>
</dbReference>
<feature type="transmembrane region" description="Helical" evidence="7">
    <location>
        <begin position="506"/>
        <end position="526"/>
    </location>
</feature>
<sequence>MSIPDLTPGAWQTLSILLIVLILLVSNKVRIDVIGIFILLALGLGGLVKEKDLWAGFGSEAVIVIAAMLAIGEALVRTGIADRLAVWMTRIGGRTEHRLMPVMMILVGLLSSFISDLAIVAVFLPVVLGFEQRYKIPASRMLLPLALSSTLGLFTIVGSSSIIVANHALIEAGQPSLSLFSVAPLGIALLTLGTLYVVLCRRWVLPTVTGETEQSRPMIGVPEYLTELLVTETSAWHGQKLKDISFLKENGLNILRILREDSVYRVRAATVLHRGDILLVTASRDDLLKLRSTPDVSVQKEVHRSMEETDIHLAGEVIVRSGSDFVGRTLQQLRFREKFDVTVVAIYRDGHAISRSLATTRLRVGDMLLLQGSRDSMQELSEDTGLIMISQTSHNPQTRKKGPLALIVLALMLLLSATETLPISISAVLAVGLLVLFQIMSMNSVYRSVEWHILVFVAAMIPLSTAMKETGLIDLMSQSIINGVGGLGPYALLAVTFWLGALITQVLSNTATALLLAPVIISTATAMGVSPIPLIFGLITGVNAAPLTYIAHKVYLVVMAPGGYRFRDYIKFGVPMTLITFAVTMLLVPLVWPF</sequence>
<feature type="transmembrane region" description="Helical" evidence="7">
    <location>
        <begin position="479"/>
        <end position="499"/>
    </location>
</feature>
<evidence type="ECO:0000259" key="8">
    <source>
        <dbReference type="PROSITE" id="PS51202"/>
    </source>
</evidence>
<feature type="transmembrane region" description="Helical" evidence="7">
    <location>
        <begin position="54"/>
        <end position="80"/>
    </location>
</feature>
<dbReference type="OrthoDB" id="9765532at2"/>
<keyword evidence="3 7" id="KW-0812">Transmembrane</keyword>
<dbReference type="Gene3D" id="3.30.70.1450">
    <property type="entry name" value="Regulator of K+ conductance, C-terminal domain"/>
    <property type="match status" value="2"/>
</dbReference>
<keyword evidence="2" id="KW-0813">Transport</keyword>
<gene>
    <name evidence="9" type="ORF">CBW65_10125</name>
</gene>
<dbReference type="GO" id="GO:0008324">
    <property type="term" value="F:monoatomic cation transmembrane transporter activity"/>
    <property type="evidence" value="ECO:0007669"/>
    <property type="project" value="InterPro"/>
</dbReference>
<feature type="transmembrane region" description="Helical" evidence="7">
    <location>
        <begin position="6"/>
        <end position="24"/>
    </location>
</feature>
<dbReference type="Pfam" id="PF02080">
    <property type="entry name" value="TrkA_C"/>
    <property type="match status" value="2"/>
</dbReference>
<feature type="transmembrane region" description="Helical" evidence="7">
    <location>
        <begin position="142"/>
        <end position="165"/>
    </location>
</feature>
<accession>A0A1Y0IPM9</accession>
<dbReference type="InterPro" id="IPR036721">
    <property type="entry name" value="RCK_C_sf"/>
</dbReference>
<dbReference type="EMBL" id="CP021434">
    <property type="protein sequence ID" value="ARU61313.1"/>
    <property type="molecule type" value="Genomic_DNA"/>
</dbReference>
<dbReference type="InterPro" id="IPR006037">
    <property type="entry name" value="RCK_C"/>
</dbReference>
<evidence type="ECO:0000313" key="9">
    <source>
        <dbReference type="EMBL" id="ARU61313.1"/>
    </source>
</evidence>
<dbReference type="GO" id="GO:0006813">
    <property type="term" value="P:potassium ion transport"/>
    <property type="evidence" value="ECO:0007669"/>
    <property type="project" value="InterPro"/>
</dbReference>
<organism evidence="9 10">
    <name type="scientific">Tumebacillus avium</name>
    <dbReference type="NCBI Taxonomy" id="1903704"/>
    <lineage>
        <taxon>Bacteria</taxon>
        <taxon>Bacillati</taxon>
        <taxon>Bacillota</taxon>
        <taxon>Bacilli</taxon>
        <taxon>Bacillales</taxon>
        <taxon>Alicyclobacillaceae</taxon>
        <taxon>Tumebacillus</taxon>
    </lineage>
</organism>
<evidence type="ECO:0000256" key="3">
    <source>
        <dbReference type="ARBA" id="ARBA00022692"/>
    </source>
</evidence>
<dbReference type="SUPFAM" id="SSF116726">
    <property type="entry name" value="TrkA C-terminal domain-like"/>
    <property type="match status" value="2"/>
</dbReference>
<dbReference type="PANTHER" id="PTHR43652">
    <property type="entry name" value="BASIC AMINO ACID ANTIPORTER YFCC-RELATED"/>
    <property type="match status" value="1"/>
</dbReference>
<evidence type="ECO:0000256" key="6">
    <source>
        <dbReference type="ARBA" id="ARBA00023136"/>
    </source>
</evidence>
<feature type="transmembrane region" description="Helical" evidence="7">
    <location>
        <begin position="177"/>
        <end position="199"/>
    </location>
</feature>
<dbReference type="PANTHER" id="PTHR43652:SF2">
    <property type="entry name" value="BASIC AMINO ACID ANTIPORTER YFCC-RELATED"/>
    <property type="match status" value="1"/>
</dbReference>
<feature type="transmembrane region" description="Helical" evidence="7">
    <location>
        <begin position="31"/>
        <end position="48"/>
    </location>
</feature>
<comment type="subcellular location">
    <subcellularLocation>
        <location evidence="1">Membrane</location>
        <topology evidence="1">Multi-pass membrane protein</topology>
    </subcellularLocation>
</comment>
<dbReference type="InterPro" id="IPR004680">
    <property type="entry name" value="Cit_transptr-like_dom"/>
</dbReference>
<protein>
    <recommendedName>
        <fullName evidence="8">RCK C-terminal domain-containing protein</fullName>
    </recommendedName>
</protein>
<keyword evidence="6 7" id="KW-0472">Membrane</keyword>
<dbReference type="InterPro" id="IPR051679">
    <property type="entry name" value="DASS-Related_Transporters"/>
</dbReference>
<keyword evidence="4" id="KW-0677">Repeat</keyword>
<feature type="transmembrane region" description="Helical" evidence="7">
    <location>
        <begin position="101"/>
        <end position="130"/>
    </location>
</feature>
<evidence type="ECO:0000256" key="2">
    <source>
        <dbReference type="ARBA" id="ARBA00022448"/>
    </source>
</evidence>
<feature type="transmembrane region" description="Helical" evidence="7">
    <location>
        <begin position="572"/>
        <end position="592"/>
    </location>
</feature>
<keyword evidence="5 7" id="KW-1133">Transmembrane helix</keyword>